<feature type="region of interest" description="Disordered" evidence="1">
    <location>
        <begin position="185"/>
        <end position="239"/>
    </location>
</feature>
<evidence type="ECO:0000256" key="1">
    <source>
        <dbReference type="SAM" id="MobiDB-lite"/>
    </source>
</evidence>
<evidence type="ECO:0000313" key="2">
    <source>
        <dbReference type="EMBL" id="XCF16652.1"/>
    </source>
</evidence>
<dbReference type="KEGG" id="hanx:ABSL23_01230"/>
<proteinExistence type="predicted"/>
<reference evidence="2" key="1">
    <citation type="submission" date="2024-06" db="EMBL/GenBank/DDBJ databases">
        <title>Genome Sequence of an extremely halophilic archaeon isolated from Permian era halite, Salado Formation, Carlsbad, New Mexico: Halobacterium sp. strain NMX12-1.</title>
        <authorList>
            <person name="Sotoa L."/>
            <person name="DasSarma P."/>
            <person name="Anton B.P."/>
            <person name="Vincze T."/>
            <person name="Verma I."/>
            <person name="Eralp B."/>
            <person name="Powers D.W."/>
            <person name="Dozier B.L."/>
            <person name="Roberts R.J."/>
            <person name="DasSarma S."/>
        </authorList>
    </citation>
    <scope>NUCLEOTIDE SEQUENCE</scope>
    <source>
        <strain evidence="2">NMX12-1</strain>
    </source>
</reference>
<protein>
    <recommendedName>
        <fullName evidence="3">Secreted protein</fullName>
    </recommendedName>
</protein>
<accession>A0AAU8CDA7</accession>
<feature type="compositionally biased region" description="Basic residues" evidence="1">
    <location>
        <begin position="205"/>
        <end position="217"/>
    </location>
</feature>
<evidence type="ECO:0008006" key="3">
    <source>
        <dbReference type="Google" id="ProtNLM"/>
    </source>
</evidence>
<dbReference type="GeneID" id="91107730"/>
<organism evidence="2">
    <name type="scientific">Halobacterium sp. NMX12-1</name>
    <dbReference type="NCBI Taxonomy" id="3166650"/>
    <lineage>
        <taxon>Archaea</taxon>
        <taxon>Methanobacteriati</taxon>
        <taxon>Methanobacteriota</taxon>
        <taxon>Stenosarchaea group</taxon>
        <taxon>Halobacteria</taxon>
        <taxon>Halobacteriales</taxon>
        <taxon>Halobacteriaceae</taxon>
        <taxon>Halobacterium</taxon>
    </lineage>
</organism>
<dbReference type="RefSeq" id="WP_353634451.1">
    <property type="nucleotide sequence ID" value="NZ_CP159204.1"/>
</dbReference>
<name>A0AAU8CDA7_9EURY</name>
<feature type="compositionally biased region" description="Basic and acidic residues" evidence="1">
    <location>
        <begin position="185"/>
        <end position="200"/>
    </location>
</feature>
<sequence>MPALDVLLVLLALLDGEAVEVRRVREALDALLREVAVRHRLAHDRHVVPSGLEFARQRPRHLTLPAARPHRVHREHGHVGVQLHLVGADDAEVRARRQRPRGDVHHRLVGDVGVREDDLVGAVLVDCGLEFGLGDDGDAVGVVGARQFRGEGGGVVARLAEVLSGRRGERDDAVVGAVAEDRQEVVEVPSRRAHDDDSSHTRWWSGHHRKRTRRYPRKNVGTYSTRHASDPARPTGRRA</sequence>
<gene>
    <name evidence="2" type="ORF">ABSL23_01230</name>
</gene>
<dbReference type="EMBL" id="CP159204">
    <property type="protein sequence ID" value="XCF16652.1"/>
    <property type="molecule type" value="Genomic_DNA"/>
</dbReference>
<dbReference type="AlphaFoldDB" id="A0AAU8CDA7"/>